<dbReference type="InterPro" id="IPR013105">
    <property type="entry name" value="TPR_2"/>
</dbReference>
<organism evidence="5 6">
    <name type="scientific">Tetradesmus obliquus</name>
    <name type="common">Green alga</name>
    <name type="synonym">Acutodesmus obliquus</name>
    <dbReference type="NCBI Taxonomy" id="3088"/>
    <lineage>
        <taxon>Eukaryota</taxon>
        <taxon>Viridiplantae</taxon>
        <taxon>Chlorophyta</taxon>
        <taxon>core chlorophytes</taxon>
        <taxon>Chlorophyceae</taxon>
        <taxon>CS clade</taxon>
        <taxon>Sphaeropleales</taxon>
        <taxon>Scenedesmaceae</taxon>
        <taxon>Tetradesmus</taxon>
    </lineage>
</organism>
<evidence type="ECO:0000313" key="6">
    <source>
        <dbReference type="Proteomes" id="UP000256970"/>
    </source>
</evidence>
<dbReference type="InterPro" id="IPR011990">
    <property type="entry name" value="TPR-like_helical_dom_sf"/>
</dbReference>
<dbReference type="InterPro" id="IPR019734">
    <property type="entry name" value="TPR_rpt"/>
</dbReference>
<dbReference type="Pfam" id="PF13432">
    <property type="entry name" value="TPR_16"/>
    <property type="match status" value="1"/>
</dbReference>
<evidence type="ECO:0000313" key="5">
    <source>
        <dbReference type="EMBL" id="SZX71827.1"/>
    </source>
</evidence>
<evidence type="ECO:0000256" key="4">
    <source>
        <dbReference type="SAM" id="MobiDB-lite"/>
    </source>
</evidence>
<dbReference type="SUPFAM" id="SSF48452">
    <property type="entry name" value="TPR-like"/>
    <property type="match status" value="1"/>
</dbReference>
<gene>
    <name evidence="5" type="ORF">BQ4739_LOCUS11940</name>
</gene>
<dbReference type="SMART" id="SM00028">
    <property type="entry name" value="TPR"/>
    <property type="match status" value="3"/>
</dbReference>
<feature type="region of interest" description="Disordered" evidence="4">
    <location>
        <begin position="205"/>
        <end position="229"/>
    </location>
</feature>
<protein>
    <submittedName>
        <fullName evidence="5">Uncharacterized protein</fullName>
    </submittedName>
</protein>
<sequence>MATTAKEAALAAEDDAVIFRYVYIPADNSEQIEERTFETTKSDEVMSFINALKRHFKRAEGHKSDAQKQAVHEAFKAQMGDKAAGVNDDLLKMLSGTQMVEPIALLANSPETGFVGVYMYCDDQASIKQLPPNPRATAIAQTAGMHIQVNGDVFLGRYMDNEEDFERMDFTTADLSSAAAWVADAKRQIARRSERSGDSQALLQRLQQQQQPAAGSSGSSSKAALSPADAAKARGNEAFAKGDWQAALEQFTASLKLDSANVAARNNRALTYLKLKMFSEAAADCSSVLAADSSNVKALLRRAAAHEGLGQQQEALADLRQALQLQPQNAEAKARLAVLEPAVAAAGPAEAASS</sequence>
<dbReference type="Proteomes" id="UP000256970">
    <property type="component" value="Unassembled WGS sequence"/>
</dbReference>
<keyword evidence="6" id="KW-1185">Reference proteome</keyword>
<dbReference type="Gene3D" id="1.25.40.10">
    <property type="entry name" value="Tetratricopeptide repeat domain"/>
    <property type="match status" value="1"/>
</dbReference>
<evidence type="ECO:0000256" key="1">
    <source>
        <dbReference type="ARBA" id="ARBA00022737"/>
    </source>
</evidence>
<evidence type="ECO:0000256" key="3">
    <source>
        <dbReference type="PROSITE-ProRule" id="PRU00339"/>
    </source>
</evidence>
<accession>A0A383W2F9</accession>
<name>A0A383W2F9_TETOB</name>
<dbReference type="PANTHER" id="PTHR46423:SF1">
    <property type="entry name" value="RNA POLYMERASE II-ASSOCIATED PROTEIN 3"/>
    <property type="match status" value="1"/>
</dbReference>
<keyword evidence="2 3" id="KW-0802">TPR repeat</keyword>
<feature type="repeat" description="TPR" evidence="3">
    <location>
        <begin position="296"/>
        <end position="329"/>
    </location>
</feature>
<dbReference type="PANTHER" id="PTHR46423">
    <property type="entry name" value="RNA POLYMERASE II-ASSOCIATED PROTEIN 3"/>
    <property type="match status" value="1"/>
</dbReference>
<dbReference type="GO" id="GO:0101031">
    <property type="term" value="C:protein folding chaperone complex"/>
    <property type="evidence" value="ECO:0007669"/>
    <property type="project" value="TreeGrafter"/>
</dbReference>
<dbReference type="EMBL" id="FNXT01001081">
    <property type="protein sequence ID" value="SZX71827.1"/>
    <property type="molecule type" value="Genomic_DNA"/>
</dbReference>
<dbReference type="PROSITE" id="PS50005">
    <property type="entry name" value="TPR"/>
    <property type="match status" value="2"/>
</dbReference>
<keyword evidence="1" id="KW-0677">Repeat</keyword>
<dbReference type="InterPro" id="IPR051966">
    <property type="entry name" value="RPAP3"/>
</dbReference>
<dbReference type="AlphaFoldDB" id="A0A383W2F9"/>
<dbReference type="STRING" id="3088.A0A383W2F9"/>
<evidence type="ECO:0000256" key="2">
    <source>
        <dbReference type="ARBA" id="ARBA00022803"/>
    </source>
</evidence>
<proteinExistence type="predicted"/>
<feature type="repeat" description="TPR" evidence="3">
    <location>
        <begin position="228"/>
        <end position="261"/>
    </location>
</feature>
<dbReference type="Pfam" id="PF07719">
    <property type="entry name" value="TPR_2"/>
    <property type="match status" value="1"/>
</dbReference>
<reference evidence="5 6" key="1">
    <citation type="submission" date="2016-10" db="EMBL/GenBank/DDBJ databases">
        <authorList>
            <person name="Cai Z."/>
        </authorList>
    </citation>
    <scope>NUCLEOTIDE SEQUENCE [LARGE SCALE GENOMIC DNA]</scope>
</reference>